<feature type="compositionally biased region" description="Basic and acidic residues" evidence="1">
    <location>
        <begin position="71"/>
        <end position="80"/>
    </location>
</feature>
<gene>
    <name evidence="2" type="ORF">BGAL_0445g00020</name>
</gene>
<accession>A0A4S8QW88</accession>
<feature type="compositionally biased region" description="Polar residues" evidence="1">
    <location>
        <begin position="138"/>
        <end position="150"/>
    </location>
</feature>
<proteinExistence type="predicted"/>
<reference evidence="2 3" key="1">
    <citation type="submission" date="2017-12" db="EMBL/GenBank/DDBJ databases">
        <title>Comparative genomics of Botrytis spp.</title>
        <authorList>
            <person name="Valero-Jimenez C.A."/>
            <person name="Tapia P."/>
            <person name="Veloso J."/>
            <person name="Silva-Moreno E."/>
            <person name="Staats M."/>
            <person name="Valdes J.H."/>
            <person name="Van Kan J.A.L."/>
        </authorList>
    </citation>
    <scope>NUCLEOTIDE SEQUENCE [LARGE SCALE GENOMIC DNA]</scope>
    <source>
        <strain evidence="2 3">MUCL435</strain>
    </source>
</reference>
<feature type="compositionally biased region" description="Basic residues" evidence="1">
    <location>
        <begin position="115"/>
        <end position="125"/>
    </location>
</feature>
<keyword evidence="3" id="KW-1185">Reference proteome</keyword>
<evidence type="ECO:0000313" key="3">
    <source>
        <dbReference type="Proteomes" id="UP000308671"/>
    </source>
</evidence>
<feature type="region of interest" description="Disordered" evidence="1">
    <location>
        <begin position="1"/>
        <end position="21"/>
    </location>
</feature>
<evidence type="ECO:0000256" key="1">
    <source>
        <dbReference type="SAM" id="MobiDB-lite"/>
    </source>
</evidence>
<dbReference type="Proteomes" id="UP000308671">
    <property type="component" value="Unassembled WGS sequence"/>
</dbReference>
<protein>
    <submittedName>
        <fullName evidence="2">Uncharacterized protein</fullName>
    </submittedName>
</protein>
<dbReference type="OrthoDB" id="3518188at2759"/>
<feature type="region of interest" description="Disordered" evidence="1">
    <location>
        <begin position="40"/>
        <end position="219"/>
    </location>
</feature>
<organism evidence="2 3">
    <name type="scientific">Botrytis galanthina</name>
    <dbReference type="NCBI Taxonomy" id="278940"/>
    <lineage>
        <taxon>Eukaryota</taxon>
        <taxon>Fungi</taxon>
        <taxon>Dikarya</taxon>
        <taxon>Ascomycota</taxon>
        <taxon>Pezizomycotina</taxon>
        <taxon>Leotiomycetes</taxon>
        <taxon>Helotiales</taxon>
        <taxon>Sclerotiniaceae</taxon>
        <taxon>Botrytis</taxon>
    </lineage>
</organism>
<sequence>MSSSKLRSGWDAQGALKREEQDPAFSFPQCYEENWFPSHQKASHYVPKPPPINSTNHGYQYVRDTNPSADECYRAKKLQEQQRQASKPAPPSPTVSLLSTYGQNPMHDIPNVRDKSHHHGRGHQTARRDLGPPVSAQRKPSLSKPVSQKKPNSEEGGCCVSPRSQNPEITSTPRASMALHHHAIDLSSFEGPDINRKDAKPPGIPAHRPSVGNKKYDPSQATFENMGKKKGFENRILKEDLEKKESGCCSVM</sequence>
<comment type="caution">
    <text evidence="2">The sequence shown here is derived from an EMBL/GenBank/DDBJ whole genome shotgun (WGS) entry which is preliminary data.</text>
</comment>
<evidence type="ECO:0000313" key="2">
    <source>
        <dbReference type="EMBL" id="THV45839.1"/>
    </source>
</evidence>
<dbReference type="AlphaFoldDB" id="A0A4S8QW88"/>
<dbReference type="EMBL" id="PQXL01000444">
    <property type="protein sequence ID" value="THV45839.1"/>
    <property type="molecule type" value="Genomic_DNA"/>
</dbReference>
<name>A0A4S8QW88_9HELO</name>
<feature type="compositionally biased region" description="Polar residues" evidence="1">
    <location>
        <begin position="162"/>
        <end position="174"/>
    </location>
</feature>
<feature type="compositionally biased region" description="Polar residues" evidence="1">
    <location>
        <begin position="53"/>
        <end position="68"/>
    </location>
</feature>
<feature type="compositionally biased region" description="Polar residues" evidence="1">
    <location>
        <begin position="94"/>
        <end position="103"/>
    </location>
</feature>